<dbReference type="SUPFAM" id="SSF53335">
    <property type="entry name" value="S-adenosyl-L-methionine-dependent methyltransferases"/>
    <property type="match status" value="1"/>
</dbReference>
<evidence type="ECO:0000313" key="8">
    <source>
        <dbReference type="Proteomes" id="UP000183610"/>
    </source>
</evidence>
<dbReference type="PANTHER" id="PTHR33841:SF1">
    <property type="entry name" value="DNA METHYLTRANSFERASE A"/>
    <property type="match status" value="1"/>
</dbReference>
<evidence type="ECO:0000313" key="7">
    <source>
        <dbReference type="EMBL" id="SDX13926.1"/>
    </source>
</evidence>
<accession>A0AAX2DRU9</accession>
<dbReference type="Proteomes" id="UP000183610">
    <property type="component" value="Unassembled WGS sequence"/>
</dbReference>
<protein>
    <recommendedName>
        <fullName evidence="1">site-specific DNA-methyltransferase (adenine-specific)</fullName>
        <ecNumber evidence="1">2.1.1.72</ecNumber>
    </recommendedName>
</protein>
<dbReference type="InterPro" id="IPR050953">
    <property type="entry name" value="N4_N6_ade-DNA_methylase"/>
</dbReference>
<dbReference type="RefSeq" id="WP_038408558.1">
    <property type="nucleotide sequence ID" value="NZ_FNMX01000011.1"/>
</dbReference>
<dbReference type="PANTHER" id="PTHR33841">
    <property type="entry name" value="DNA METHYLTRANSFERASE YEEA-RELATED"/>
    <property type="match status" value="1"/>
</dbReference>
<dbReference type="Gene3D" id="3.40.50.150">
    <property type="entry name" value="Vaccinia Virus protein VP39"/>
    <property type="match status" value="1"/>
</dbReference>
<dbReference type="InterPro" id="IPR011639">
    <property type="entry name" value="MethylTrfase_TaqI-like_dom"/>
</dbReference>
<evidence type="ECO:0000256" key="5">
    <source>
        <dbReference type="ARBA" id="ARBA00047942"/>
    </source>
</evidence>
<sequence length="1162" mass="135638">MDKKVIRKFAIEARRKLIEGVANQAYKLGITESKIDSFKAYEGKVMINGEVYDATLYKQLLRRVATEGYKETIEKIAYTWFNRFIALRYMEANNFLPSKTSIFSSSSNSMEPDALSQVLELIDILALNRELVNELLDKNNYQDLYRHIFIQQCRQLELYIPNMFKKIESDFVLLLPKGLLNKDSIIRDLVEYIPVEDWSNTEILGWLYQFYISEEKDNVFKNLKKGKKIEPENIPAATQLFTPKWIVQYLVDNSLGRIGNETVNDTEFTSYSPYYIKEAKQSYIVDNIVEKLKEQNLPPTKIKIIDPCMGSGHILTYSFEVLVKIYKRLGYTSREIPPLILENNLFGLEIDDRAAQIASFSLIMKAREYSRYIFEEKVAINVVAFQNSTNISVNAINIIGETDTKVDNVLNCLITLFKNAKTLGSIIKVPTLDVEILEERLTELEKNGSEDIFLWETLEYDMPIIKSLIKQYSLLSQEYEVVVTNPPYMGSKGMNGQLLQYVRVNYPDSKMDLFSIFMEVMTNLSKKNYYIGAINQHSWMFLSSFEKLRKKLLANQIIENMLHLGTRTFEEIGGEVVQNTAYILRNVTINNYKGTYVRLVDVKNAEAKKERFLTGNNRYIAEQNEMQKIPGNPIAYWVSETTKKIFDENKSLNSVALPKQGLATGDNNQFLRFWFEVADTKMATNCKCMLPKWFPISKGGSFRKWYGNNSYVVNWEENGFEIKNFFSGTKKLKSRPQNLDFYFKKGITWSTISSSKISFRYHNNAIFETKGSVIFPQEDYYCVFGYLNSKLTNHFLTATSPTLDYHEGPLGKIPYKDIKSKLVETLVKENIKLAKKDWDSFEISWEFQKHPLIANKTIKQAFQEWENESIENFNHVESNEEELNKIFIHLYNLQNELTPEVPEEEITIRKANQLREVKSLLSYLIGLIFGRYSLDQPGIFYAGGNWDTSKYSSFQPDEDNIIPFTEENYFEDDIILRVEYLLTLIYSEETLEENLDYIANTLELKKNETSRERIRRYFLKEFYQDHLKIYQKRPIYWMITSGKKGAFKGLIYLHRYHCDTLAQIRTDYILPLIKTMDNLMSLEKALIDNLEIDQKSKITAQKNWEQLALRQDEVKDFSKVIDHMANKRIQLELDDGVILNHAKFQNIDIDKGVGNIFERINR</sequence>
<dbReference type="GO" id="GO:0009007">
    <property type="term" value="F:site-specific DNA-methyltransferase (adenine-specific) activity"/>
    <property type="evidence" value="ECO:0007669"/>
    <property type="project" value="UniProtKB-EC"/>
</dbReference>
<dbReference type="EC" id="2.1.1.72" evidence="1"/>
<keyword evidence="4" id="KW-0949">S-adenosyl-L-methionine</keyword>
<dbReference type="InterPro" id="IPR029063">
    <property type="entry name" value="SAM-dependent_MTases_sf"/>
</dbReference>
<dbReference type="PROSITE" id="PS00092">
    <property type="entry name" value="N6_MTASE"/>
    <property type="match status" value="1"/>
</dbReference>
<dbReference type="GO" id="GO:0003676">
    <property type="term" value="F:nucleic acid binding"/>
    <property type="evidence" value="ECO:0007669"/>
    <property type="project" value="InterPro"/>
</dbReference>
<dbReference type="PRINTS" id="PR00507">
    <property type="entry name" value="N12N6MTFRASE"/>
</dbReference>
<dbReference type="AlphaFoldDB" id="A0AAX2DRU9"/>
<gene>
    <name evidence="7" type="ORF">SAMN05421782_11198</name>
</gene>
<dbReference type="GO" id="GO:0006304">
    <property type="term" value="P:DNA modification"/>
    <property type="evidence" value="ECO:0007669"/>
    <property type="project" value="InterPro"/>
</dbReference>
<evidence type="ECO:0000256" key="3">
    <source>
        <dbReference type="ARBA" id="ARBA00022679"/>
    </source>
</evidence>
<proteinExistence type="predicted"/>
<organism evidence="7 8">
    <name type="scientific">Listeria ivanovii</name>
    <dbReference type="NCBI Taxonomy" id="1638"/>
    <lineage>
        <taxon>Bacteria</taxon>
        <taxon>Bacillati</taxon>
        <taxon>Bacillota</taxon>
        <taxon>Bacilli</taxon>
        <taxon>Bacillales</taxon>
        <taxon>Listeriaceae</taxon>
        <taxon>Listeria</taxon>
    </lineage>
</organism>
<evidence type="ECO:0000256" key="1">
    <source>
        <dbReference type="ARBA" id="ARBA00011900"/>
    </source>
</evidence>
<dbReference type="InterPro" id="IPR002052">
    <property type="entry name" value="DNA_methylase_N6_adenine_CS"/>
</dbReference>
<dbReference type="Pfam" id="PF07669">
    <property type="entry name" value="Eco57I"/>
    <property type="match status" value="1"/>
</dbReference>
<comment type="caution">
    <text evidence="7">The sequence shown here is derived from an EMBL/GenBank/DDBJ whole genome shotgun (WGS) entry which is preliminary data.</text>
</comment>
<comment type="catalytic activity">
    <reaction evidence="5">
        <text>a 2'-deoxyadenosine in DNA + S-adenosyl-L-methionine = an N(6)-methyl-2'-deoxyadenosine in DNA + S-adenosyl-L-homocysteine + H(+)</text>
        <dbReference type="Rhea" id="RHEA:15197"/>
        <dbReference type="Rhea" id="RHEA-COMP:12418"/>
        <dbReference type="Rhea" id="RHEA-COMP:12419"/>
        <dbReference type="ChEBI" id="CHEBI:15378"/>
        <dbReference type="ChEBI" id="CHEBI:57856"/>
        <dbReference type="ChEBI" id="CHEBI:59789"/>
        <dbReference type="ChEBI" id="CHEBI:90615"/>
        <dbReference type="ChEBI" id="CHEBI:90616"/>
        <dbReference type="EC" id="2.1.1.72"/>
    </reaction>
</comment>
<keyword evidence="2 7" id="KW-0489">Methyltransferase</keyword>
<dbReference type="InterPro" id="IPR047939">
    <property type="entry name" value="BREX_1_PglX"/>
</dbReference>
<evidence type="ECO:0000259" key="6">
    <source>
        <dbReference type="Pfam" id="PF07669"/>
    </source>
</evidence>
<dbReference type="GO" id="GO:0032259">
    <property type="term" value="P:methylation"/>
    <property type="evidence" value="ECO:0007669"/>
    <property type="project" value="UniProtKB-KW"/>
</dbReference>
<evidence type="ECO:0000256" key="4">
    <source>
        <dbReference type="ARBA" id="ARBA00022691"/>
    </source>
</evidence>
<keyword evidence="3" id="KW-0808">Transferase</keyword>
<reference evidence="7 8" key="1">
    <citation type="submission" date="2016-10" db="EMBL/GenBank/DDBJ databases">
        <authorList>
            <person name="Varghese N."/>
            <person name="Submissions S."/>
        </authorList>
    </citation>
    <scope>NUCLEOTIDE SEQUENCE [LARGE SCALE GENOMIC DNA]</scope>
    <source>
        <strain evidence="7 8">ATCC 49954</strain>
    </source>
</reference>
<evidence type="ECO:0000256" key="2">
    <source>
        <dbReference type="ARBA" id="ARBA00022603"/>
    </source>
</evidence>
<feature type="domain" description="Type II methyltransferase M.TaqI-like" evidence="6">
    <location>
        <begin position="343"/>
        <end position="565"/>
    </location>
</feature>
<dbReference type="EMBL" id="FNMX01000011">
    <property type="protein sequence ID" value="SDX13926.1"/>
    <property type="molecule type" value="Genomic_DNA"/>
</dbReference>
<name>A0AAX2DRU9_LISIV</name>
<dbReference type="NCBIfam" id="NF033452">
    <property type="entry name" value="BREX_1_MTaseX"/>
    <property type="match status" value="1"/>
</dbReference>